<dbReference type="EMBL" id="GBRH01276695">
    <property type="protein sequence ID" value="JAD21200.1"/>
    <property type="molecule type" value="Transcribed_RNA"/>
</dbReference>
<accession>A0A0A8Y7R5</accession>
<organism evidence="1">
    <name type="scientific">Arundo donax</name>
    <name type="common">Giant reed</name>
    <name type="synonym">Donax arundinaceus</name>
    <dbReference type="NCBI Taxonomy" id="35708"/>
    <lineage>
        <taxon>Eukaryota</taxon>
        <taxon>Viridiplantae</taxon>
        <taxon>Streptophyta</taxon>
        <taxon>Embryophyta</taxon>
        <taxon>Tracheophyta</taxon>
        <taxon>Spermatophyta</taxon>
        <taxon>Magnoliopsida</taxon>
        <taxon>Liliopsida</taxon>
        <taxon>Poales</taxon>
        <taxon>Poaceae</taxon>
        <taxon>PACMAD clade</taxon>
        <taxon>Arundinoideae</taxon>
        <taxon>Arundineae</taxon>
        <taxon>Arundo</taxon>
    </lineage>
</organism>
<name>A0A0A8Y7R5_ARUDO</name>
<reference evidence="1" key="1">
    <citation type="submission" date="2014-09" db="EMBL/GenBank/DDBJ databases">
        <authorList>
            <person name="Magalhaes I.L.F."/>
            <person name="Oliveira U."/>
            <person name="Santos F.R."/>
            <person name="Vidigal T.H.D.A."/>
            <person name="Brescovit A.D."/>
            <person name="Santos A.J."/>
        </authorList>
    </citation>
    <scope>NUCLEOTIDE SEQUENCE</scope>
    <source>
        <tissue evidence="1">Shoot tissue taken approximately 20 cm above the soil surface</tissue>
    </source>
</reference>
<evidence type="ECO:0000313" key="1">
    <source>
        <dbReference type="EMBL" id="JAD21200.1"/>
    </source>
</evidence>
<proteinExistence type="predicted"/>
<sequence length="29" mass="3493">MPSKQQQGPSITNWHTLWLLFMTLHVERI</sequence>
<reference evidence="1" key="2">
    <citation type="journal article" date="2015" name="Data Brief">
        <title>Shoot transcriptome of the giant reed, Arundo donax.</title>
        <authorList>
            <person name="Barrero R.A."/>
            <person name="Guerrero F.D."/>
            <person name="Moolhuijzen P."/>
            <person name="Goolsby J.A."/>
            <person name="Tidwell J."/>
            <person name="Bellgard S.E."/>
            <person name="Bellgard M.I."/>
        </authorList>
    </citation>
    <scope>NUCLEOTIDE SEQUENCE</scope>
    <source>
        <tissue evidence="1">Shoot tissue taken approximately 20 cm above the soil surface</tissue>
    </source>
</reference>
<protein>
    <submittedName>
        <fullName evidence="1">Uncharacterized protein</fullName>
    </submittedName>
</protein>
<dbReference type="AlphaFoldDB" id="A0A0A8Y7R5"/>